<keyword evidence="3" id="KW-0807">Transducer</keyword>
<keyword evidence="5" id="KW-0812">Transmembrane</keyword>
<dbReference type="PRINTS" id="PR00260">
    <property type="entry name" value="CHEMTRNSDUCR"/>
</dbReference>
<feature type="domain" description="Methyl-accepting transducer" evidence="6">
    <location>
        <begin position="76"/>
        <end position="305"/>
    </location>
</feature>
<evidence type="ECO:0000313" key="7">
    <source>
        <dbReference type="EMBL" id="HGB15058.1"/>
    </source>
</evidence>
<evidence type="ECO:0000256" key="2">
    <source>
        <dbReference type="ARBA" id="ARBA00029447"/>
    </source>
</evidence>
<organism evidence="7">
    <name type="scientific">Desulfobacca acetoxidans</name>
    <dbReference type="NCBI Taxonomy" id="60893"/>
    <lineage>
        <taxon>Bacteria</taxon>
        <taxon>Pseudomonadati</taxon>
        <taxon>Thermodesulfobacteriota</taxon>
        <taxon>Desulfobaccia</taxon>
        <taxon>Desulfobaccales</taxon>
        <taxon>Desulfobaccaceae</taxon>
        <taxon>Desulfobacca</taxon>
    </lineage>
</organism>
<gene>
    <name evidence="7" type="ORF">ENV62_07480</name>
</gene>
<keyword evidence="5" id="KW-1133">Transmembrane helix</keyword>
<reference evidence="7" key="1">
    <citation type="journal article" date="2020" name="mSystems">
        <title>Genome- and Community-Level Interaction Insights into Carbon Utilization and Element Cycling Functions of Hydrothermarchaeota in Hydrothermal Sediment.</title>
        <authorList>
            <person name="Zhou Z."/>
            <person name="Liu Y."/>
            <person name="Xu W."/>
            <person name="Pan J."/>
            <person name="Luo Z.H."/>
            <person name="Li M."/>
        </authorList>
    </citation>
    <scope>NUCLEOTIDE SEQUENCE [LARGE SCALE GENOMIC DNA]</scope>
    <source>
        <strain evidence="7">SpSt-776</strain>
    </source>
</reference>
<dbReference type="PANTHER" id="PTHR43531:SF11">
    <property type="entry name" value="METHYL-ACCEPTING CHEMOTAXIS PROTEIN 3"/>
    <property type="match status" value="1"/>
</dbReference>
<dbReference type="GO" id="GO:0007165">
    <property type="term" value="P:signal transduction"/>
    <property type="evidence" value="ECO:0007669"/>
    <property type="project" value="UniProtKB-KW"/>
</dbReference>
<dbReference type="GO" id="GO:0006935">
    <property type="term" value="P:chemotaxis"/>
    <property type="evidence" value="ECO:0007669"/>
    <property type="project" value="UniProtKB-KW"/>
</dbReference>
<dbReference type="PROSITE" id="PS50111">
    <property type="entry name" value="CHEMOTAXIS_TRANSDUC_2"/>
    <property type="match status" value="1"/>
</dbReference>
<dbReference type="InterPro" id="IPR051310">
    <property type="entry name" value="MCP_chemotaxis"/>
</dbReference>
<keyword evidence="1" id="KW-0145">Chemotaxis</keyword>
<dbReference type="Pfam" id="PF00015">
    <property type="entry name" value="MCPsignal"/>
    <property type="match status" value="1"/>
</dbReference>
<comment type="similarity">
    <text evidence="2">Belongs to the methyl-accepting chemotaxis (MCP) protein family.</text>
</comment>
<dbReference type="EMBL" id="DTHB01000049">
    <property type="protein sequence ID" value="HGB15058.1"/>
    <property type="molecule type" value="Genomic_DNA"/>
</dbReference>
<dbReference type="AlphaFoldDB" id="A0A7C3SLL7"/>
<dbReference type="Gene3D" id="1.10.287.950">
    <property type="entry name" value="Methyl-accepting chemotaxis protein"/>
    <property type="match status" value="1"/>
</dbReference>
<evidence type="ECO:0000259" key="6">
    <source>
        <dbReference type="PROSITE" id="PS50111"/>
    </source>
</evidence>
<protein>
    <submittedName>
        <fullName evidence="7">Methyl-accepting chemotaxis protein</fullName>
    </submittedName>
</protein>
<accession>A0A7C3SLL7</accession>
<dbReference type="PANTHER" id="PTHR43531">
    <property type="entry name" value="PROTEIN ICFG"/>
    <property type="match status" value="1"/>
</dbReference>
<dbReference type="InterPro" id="IPR004089">
    <property type="entry name" value="MCPsignal_dom"/>
</dbReference>
<feature type="region of interest" description="Disordered" evidence="4">
    <location>
        <begin position="291"/>
        <end position="311"/>
    </location>
</feature>
<dbReference type="SMART" id="SM00283">
    <property type="entry name" value="MA"/>
    <property type="match status" value="1"/>
</dbReference>
<evidence type="ECO:0000256" key="5">
    <source>
        <dbReference type="SAM" id="Phobius"/>
    </source>
</evidence>
<proteinExistence type="inferred from homology"/>
<feature type="transmembrane region" description="Helical" evidence="5">
    <location>
        <begin position="12"/>
        <end position="31"/>
    </location>
</feature>
<comment type="caution">
    <text evidence="7">The sequence shown here is derived from an EMBL/GenBank/DDBJ whole genome shotgun (WGS) entry which is preliminary data.</text>
</comment>
<keyword evidence="5" id="KW-0472">Membrane</keyword>
<dbReference type="SUPFAM" id="SSF58104">
    <property type="entry name" value="Methyl-accepting chemotaxis protein (MCP) signaling domain"/>
    <property type="match status" value="1"/>
</dbReference>
<dbReference type="InterPro" id="IPR004090">
    <property type="entry name" value="Chemotax_Me-accpt_rcpt"/>
</dbReference>
<feature type="compositionally biased region" description="Low complexity" evidence="4">
    <location>
        <begin position="291"/>
        <end position="308"/>
    </location>
</feature>
<name>A0A7C3SLL7_9BACT</name>
<feature type="transmembrane region" description="Helical" evidence="5">
    <location>
        <begin position="37"/>
        <end position="59"/>
    </location>
</feature>
<evidence type="ECO:0000256" key="4">
    <source>
        <dbReference type="SAM" id="MobiDB-lite"/>
    </source>
</evidence>
<evidence type="ECO:0000256" key="1">
    <source>
        <dbReference type="ARBA" id="ARBA00022500"/>
    </source>
</evidence>
<dbReference type="GO" id="GO:0004888">
    <property type="term" value="F:transmembrane signaling receptor activity"/>
    <property type="evidence" value="ECO:0007669"/>
    <property type="project" value="InterPro"/>
</dbReference>
<dbReference type="GO" id="GO:0005886">
    <property type="term" value="C:plasma membrane"/>
    <property type="evidence" value="ECO:0007669"/>
    <property type="project" value="TreeGrafter"/>
</dbReference>
<sequence>MKLNLKHRLWGGLGFIGSAAFFLGMVGHATVAEEGGWWNNLALGGAGLGLVTAGAWGALRFVGRGLRRLQEELLESSDQVAAASFQVASASQHLAQGAATQVASLQEASAAMAQIADLVHSNAENTAEAARLVDNSRASMKSSHKLLKNTKECIDQILAAGEKTAKIIKTIDEIAFQTNLLALNAAVEAARAGEAGSGFAVVAEEVRHLAQRSAGSAKETEQLIRESLQAIRDGHELVQKSLEEFYRMGDDAKKVSELFAVISEASRQQVQRIDQINQVIAEINRVTQQNAASAEETSSASQELSSQAEHMRAHVRGLADLAGKG</sequence>
<evidence type="ECO:0000256" key="3">
    <source>
        <dbReference type="PROSITE-ProRule" id="PRU00284"/>
    </source>
</evidence>